<evidence type="ECO:0000313" key="7">
    <source>
        <dbReference type="EMBL" id="GMH06746.1"/>
    </source>
</evidence>
<feature type="region of interest" description="Disordered" evidence="5">
    <location>
        <begin position="72"/>
        <end position="97"/>
    </location>
</feature>
<dbReference type="GO" id="GO:0000977">
    <property type="term" value="F:RNA polymerase II transcription regulatory region sequence-specific DNA binding"/>
    <property type="evidence" value="ECO:0007669"/>
    <property type="project" value="TreeGrafter"/>
</dbReference>
<dbReference type="InterPro" id="IPR011598">
    <property type="entry name" value="bHLH_dom"/>
</dbReference>
<dbReference type="GO" id="GO:0090575">
    <property type="term" value="C:RNA polymerase II transcription regulator complex"/>
    <property type="evidence" value="ECO:0007669"/>
    <property type="project" value="TreeGrafter"/>
</dbReference>
<keyword evidence="8" id="KW-1185">Reference proteome</keyword>
<dbReference type="GO" id="GO:0000981">
    <property type="term" value="F:DNA-binding transcription factor activity, RNA polymerase II-specific"/>
    <property type="evidence" value="ECO:0007669"/>
    <property type="project" value="TreeGrafter"/>
</dbReference>
<evidence type="ECO:0000256" key="4">
    <source>
        <dbReference type="ARBA" id="ARBA00023242"/>
    </source>
</evidence>
<accession>A0AAD3S9B3</accession>
<gene>
    <name evidence="7" type="ORF">Nepgr_008586</name>
</gene>
<protein>
    <recommendedName>
        <fullName evidence="6">BHLH domain-containing protein</fullName>
    </recommendedName>
</protein>
<organism evidence="7 8">
    <name type="scientific">Nepenthes gracilis</name>
    <name type="common">Slender pitcher plant</name>
    <dbReference type="NCBI Taxonomy" id="150966"/>
    <lineage>
        <taxon>Eukaryota</taxon>
        <taxon>Viridiplantae</taxon>
        <taxon>Streptophyta</taxon>
        <taxon>Embryophyta</taxon>
        <taxon>Tracheophyta</taxon>
        <taxon>Spermatophyta</taxon>
        <taxon>Magnoliopsida</taxon>
        <taxon>eudicotyledons</taxon>
        <taxon>Gunneridae</taxon>
        <taxon>Pentapetalae</taxon>
        <taxon>Caryophyllales</taxon>
        <taxon>Nepenthaceae</taxon>
        <taxon>Nepenthes</taxon>
    </lineage>
</organism>
<dbReference type="EMBL" id="BSYO01000006">
    <property type="protein sequence ID" value="GMH06746.1"/>
    <property type="molecule type" value="Genomic_DNA"/>
</dbReference>
<keyword evidence="2" id="KW-0805">Transcription regulation</keyword>
<evidence type="ECO:0000259" key="6">
    <source>
        <dbReference type="PROSITE" id="PS50888"/>
    </source>
</evidence>
<dbReference type="PROSITE" id="PS50888">
    <property type="entry name" value="BHLH"/>
    <property type="match status" value="1"/>
</dbReference>
<dbReference type="InterPro" id="IPR015660">
    <property type="entry name" value="MASH1/Ascl1a-like"/>
</dbReference>
<comment type="caution">
    <text evidence="7">The sequence shown here is derived from an EMBL/GenBank/DDBJ whole genome shotgun (WGS) entry which is preliminary data.</text>
</comment>
<dbReference type="PANTHER" id="PTHR13935">
    <property type="entry name" value="ACHAETE-SCUTE TRANSCRIPTION FACTOR-RELATED"/>
    <property type="match status" value="1"/>
</dbReference>
<name>A0AAD3S9B3_NEPGR</name>
<comment type="subcellular location">
    <subcellularLocation>
        <location evidence="1">Nucleus</location>
    </subcellularLocation>
</comment>
<evidence type="ECO:0000313" key="8">
    <source>
        <dbReference type="Proteomes" id="UP001279734"/>
    </source>
</evidence>
<dbReference type="PANTHER" id="PTHR13935:SF104">
    <property type="entry name" value="TRANSCRIPTION FACTOR BHLH160"/>
    <property type="match status" value="1"/>
</dbReference>
<dbReference type="GO" id="GO:0046983">
    <property type="term" value="F:protein dimerization activity"/>
    <property type="evidence" value="ECO:0007669"/>
    <property type="project" value="InterPro"/>
</dbReference>
<dbReference type="SUPFAM" id="SSF47459">
    <property type="entry name" value="HLH, helix-loop-helix DNA-binding domain"/>
    <property type="match status" value="1"/>
</dbReference>
<sequence length="260" mass="29451">MPSTPPLRLFNQDGNGFPFLHQVSNYEEQLEQGGLPSLSATTNCQDLTMLLDEDNGNTNFDGLLLLDKNQQGHMKSNHETNGQEGSGSSSMKKLDHNAKERVRRLNLTVSHLALCSLFPDYHKPKKKWSAAHTIDRALEYIPELEGLVKKLTAQKNDMLSLVGKKRVLEDEEAYQTLTVSVNEIRKGEVIVQICMQRVEKDIFSHLVEKVEGEGMQLIGASSLYACEDRYCYHLHLQIDERLPAADYIARLKDKVVSWLI</sequence>
<evidence type="ECO:0000256" key="5">
    <source>
        <dbReference type="SAM" id="MobiDB-lite"/>
    </source>
</evidence>
<feature type="compositionally biased region" description="Polar residues" evidence="5">
    <location>
        <begin position="72"/>
        <end position="91"/>
    </location>
</feature>
<evidence type="ECO:0000256" key="1">
    <source>
        <dbReference type="ARBA" id="ARBA00004123"/>
    </source>
</evidence>
<dbReference type="Proteomes" id="UP001279734">
    <property type="component" value="Unassembled WGS sequence"/>
</dbReference>
<proteinExistence type="predicted"/>
<dbReference type="Gene3D" id="4.10.280.10">
    <property type="entry name" value="Helix-loop-helix DNA-binding domain"/>
    <property type="match status" value="1"/>
</dbReference>
<dbReference type="AlphaFoldDB" id="A0AAD3S9B3"/>
<keyword evidence="4" id="KW-0539">Nucleus</keyword>
<dbReference type="Pfam" id="PF00010">
    <property type="entry name" value="HLH"/>
    <property type="match status" value="1"/>
</dbReference>
<dbReference type="InterPro" id="IPR036638">
    <property type="entry name" value="HLH_DNA-bd_sf"/>
</dbReference>
<feature type="domain" description="BHLH" evidence="6">
    <location>
        <begin position="91"/>
        <end position="144"/>
    </location>
</feature>
<evidence type="ECO:0000256" key="3">
    <source>
        <dbReference type="ARBA" id="ARBA00023163"/>
    </source>
</evidence>
<keyword evidence="3" id="KW-0804">Transcription</keyword>
<evidence type="ECO:0000256" key="2">
    <source>
        <dbReference type="ARBA" id="ARBA00023015"/>
    </source>
</evidence>
<reference evidence="7" key="1">
    <citation type="submission" date="2023-05" db="EMBL/GenBank/DDBJ databases">
        <title>Nepenthes gracilis genome sequencing.</title>
        <authorList>
            <person name="Fukushima K."/>
        </authorList>
    </citation>
    <scope>NUCLEOTIDE SEQUENCE</scope>
    <source>
        <strain evidence="7">SING2019-196</strain>
    </source>
</reference>